<feature type="compositionally biased region" description="Polar residues" evidence="1">
    <location>
        <begin position="14"/>
        <end position="23"/>
    </location>
</feature>
<gene>
    <name evidence="3" type="ORF">HOLleu_40337</name>
</gene>
<keyword evidence="2" id="KW-0472">Membrane</keyword>
<protein>
    <recommendedName>
        <fullName evidence="5">Transmembrane protein</fullName>
    </recommendedName>
</protein>
<reference evidence="3" key="1">
    <citation type="submission" date="2021-10" db="EMBL/GenBank/DDBJ databases">
        <title>Tropical sea cucumber genome reveals ecological adaptation and Cuvierian tubules defense mechanism.</title>
        <authorList>
            <person name="Chen T."/>
        </authorList>
    </citation>
    <scope>NUCLEOTIDE SEQUENCE</scope>
    <source>
        <strain evidence="3">Nanhai2018</strain>
        <tissue evidence="3">Muscle</tissue>
    </source>
</reference>
<dbReference type="AlphaFoldDB" id="A0A9Q0YHL2"/>
<keyword evidence="2" id="KW-1133">Transmembrane helix</keyword>
<feature type="transmembrane region" description="Helical" evidence="2">
    <location>
        <begin position="121"/>
        <end position="144"/>
    </location>
</feature>
<organism evidence="3 4">
    <name type="scientific">Holothuria leucospilota</name>
    <name type="common">Black long sea cucumber</name>
    <name type="synonym">Mertensiothuria leucospilota</name>
    <dbReference type="NCBI Taxonomy" id="206669"/>
    <lineage>
        <taxon>Eukaryota</taxon>
        <taxon>Metazoa</taxon>
        <taxon>Echinodermata</taxon>
        <taxon>Eleutherozoa</taxon>
        <taxon>Echinozoa</taxon>
        <taxon>Holothuroidea</taxon>
        <taxon>Aspidochirotacea</taxon>
        <taxon>Aspidochirotida</taxon>
        <taxon>Holothuriidae</taxon>
        <taxon>Holothuria</taxon>
    </lineage>
</organism>
<evidence type="ECO:0000256" key="1">
    <source>
        <dbReference type="SAM" id="MobiDB-lite"/>
    </source>
</evidence>
<keyword evidence="2" id="KW-0812">Transmembrane</keyword>
<accession>A0A9Q0YHL2</accession>
<proteinExistence type="predicted"/>
<dbReference type="EMBL" id="JAIZAY010000022">
    <property type="protein sequence ID" value="KAJ8020684.1"/>
    <property type="molecule type" value="Genomic_DNA"/>
</dbReference>
<keyword evidence="4" id="KW-1185">Reference proteome</keyword>
<evidence type="ECO:0000313" key="3">
    <source>
        <dbReference type="EMBL" id="KAJ8020684.1"/>
    </source>
</evidence>
<sequence length="150" mass="17385">MGEFTGTELPGILPTTSEFTSENVDNRSSDLTRDHNGYEYVKDQQPVYNSSQSSSHVRDDPDSFLEDEVDKCVDNFAGYVAQSHTCELTEKDDQTSIYKRLEEKLSWREEMQIKLQLRKVYVKYLAGIIVCLVVILFFVILFLFSNIKFF</sequence>
<dbReference type="Proteomes" id="UP001152320">
    <property type="component" value="Chromosome 22"/>
</dbReference>
<feature type="compositionally biased region" description="Polar residues" evidence="1">
    <location>
        <begin position="46"/>
        <end position="55"/>
    </location>
</feature>
<feature type="compositionally biased region" description="Basic and acidic residues" evidence="1">
    <location>
        <begin position="24"/>
        <end position="42"/>
    </location>
</feature>
<evidence type="ECO:0008006" key="5">
    <source>
        <dbReference type="Google" id="ProtNLM"/>
    </source>
</evidence>
<feature type="region of interest" description="Disordered" evidence="1">
    <location>
        <begin position="1"/>
        <end position="61"/>
    </location>
</feature>
<comment type="caution">
    <text evidence="3">The sequence shown here is derived from an EMBL/GenBank/DDBJ whole genome shotgun (WGS) entry which is preliminary data.</text>
</comment>
<evidence type="ECO:0000256" key="2">
    <source>
        <dbReference type="SAM" id="Phobius"/>
    </source>
</evidence>
<name>A0A9Q0YHL2_HOLLE</name>
<evidence type="ECO:0000313" key="4">
    <source>
        <dbReference type="Proteomes" id="UP001152320"/>
    </source>
</evidence>